<organism evidence="2 3">
    <name type="scientific">Pseudarthrobacter phenanthrenivorans</name>
    <name type="common">Arthrobacter phenanthrenivorans</name>
    <dbReference type="NCBI Taxonomy" id="361575"/>
    <lineage>
        <taxon>Bacteria</taxon>
        <taxon>Bacillati</taxon>
        <taxon>Actinomycetota</taxon>
        <taxon>Actinomycetes</taxon>
        <taxon>Micrococcales</taxon>
        <taxon>Micrococcaceae</taxon>
        <taxon>Pseudarthrobacter</taxon>
    </lineage>
</organism>
<evidence type="ECO:0000256" key="1">
    <source>
        <dbReference type="SAM" id="Phobius"/>
    </source>
</evidence>
<proteinExistence type="predicted"/>
<protein>
    <submittedName>
        <fullName evidence="2">Membrane protein</fullName>
    </submittedName>
</protein>
<dbReference type="InterPro" id="IPR018730">
    <property type="entry name" value="DUF2273"/>
</dbReference>
<dbReference type="AlphaFoldDB" id="A0A0B4DJ48"/>
<dbReference type="EMBL" id="JWTB01000039">
    <property type="protein sequence ID" value="KIC64455.1"/>
    <property type="molecule type" value="Genomic_DNA"/>
</dbReference>
<dbReference type="RefSeq" id="WP_043455463.1">
    <property type="nucleotide sequence ID" value="NZ_JWTB01000039.1"/>
</dbReference>
<keyword evidence="1" id="KW-1133">Transmembrane helix</keyword>
<reference evidence="2 3" key="1">
    <citation type="submission" date="2014-12" db="EMBL/GenBank/DDBJ databases">
        <title>Genome sequencing of Arthrobacter phenanthrenivorans SWC37.</title>
        <authorList>
            <person name="Tan P.W."/>
            <person name="Chan K.-G."/>
        </authorList>
    </citation>
    <scope>NUCLEOTIDE SEQUENCE [LARGE SCALE GENOMIC DNA]</scope>
    <source>
        <strain evidence="2 3">SWC37</strain>
    </source>
</reference>
<comment type="caution">
    <text evidence="2">The sequence shown here is derived from an EMBL/GenBank/DDBJ whole genome shotgun (WGS) entry which is preliminary data.</text>
</comment>
<feature type="transmembrane region" description="Helical" evidence="1">
    <location>
        <begin position="12"/>
        <end position="39"/>
    </location>
</feature>
<keyword evidence="1" id="KW-0472">Membrane</keyword>
<sequence length="63" mass="6365">MSPVTAGTAAGAVLALAALWFGFWGFLLTALFMGTGAVLGRAAEGRLDLAAVLDALRGRRSSA</sequence>
<evidence type="ECO:0000313" key="3">
    <source>
        <dbReference type="Proteomes" id="UP000031196"/>
    </source>
</evidence>
<gene>
    <name evidence="2" type="ORF">RM50_17940</name>
</gene>
<accession>A0A0B4DJ48</accession>
<dbReference type="Proteomes" id="UP000031196">
    <property type="component" value="Unassembled WGS sequence"/>
</dbReference>
<keyword evidence="1" id="KW-0812">Transmembrane</keyword>
<name>A0A0B4DJ48_PSEPS</name>
<dbReference type="Pfam" id="PF10031">
    <property type="entry name" value="DUF2273"/>
    <property type="match status" value="1"/>
</dbReference>
<evidence type="ECO:0000313" key="2">
    <source>
        <dbReference type="EMBL" id="KIC64455.1"/>
    </source>
</evidence>